<evidence type="ECO:0000313" key="5">
    <source>
        <dbReference type="Proteomes" id="UP000279909"/>
    </source>
</evidence>
<reference evidence="4 5" key="1">
    <citation type="journal article" date="2014" name="Int. J. Syst. Evol. Microbiol.">
        <title>Lysinibacillus halotolerans sp. nov., isolated from saline-alkaline soil.</title>
        <authorList>
            <person name="Kong D."/>
            <person name="Wang Y."/>
            <person name="Zhao B."/>
            <person name="Li Y."/>
            <person name="Song J."/>
            <person name="Zhai Y."/>
            <person name="Zhang C."/>
            <person name="Wang H."/>
            <person name="Chen X."/>
            <person name="Zhao B."/>
            <person name="Ruan Z."/>
        </authorList>
    </citation>
    <scope>NUCLEOTIDE SEQUENCE [LARGE SCALE GENOMIC DNA]</scope>
    <source>
        <strain evidence="4 5">MCCC 1A12703</strain>
    </source>
</reference>
<dbReference type="AlphaFoldDB" id="A0A3M8H982"/>
<accession>A0A3M8H982</accession>
<dbReference type="GO" id="GO:0016020">
    <property type="term" value="C:membrane"/>
    <property type="evidence" value="ECO:0007669"/>
    <property type="project" value="InterPro"/>
</dbReference>
<sequence length="296" mass="34143">MDWSKSKSIFIVVFLILDVLLYSLYLNRHAEKQQMEALGGLVENDIEARLKDDNITYRVLPNNIESASYISGKVKDFEEDNVDIQNAENISFEDKNKLVVTLKEPVKISNLENEVAFNDFLKLNVYEGSSYRLWDIDYENNKATFYQQVNNRTIYNESGLVTVYWNENNEVIMYEQTLLETIEAYDEEKKILKPIQAIYTLYAQGLINANSTITEMRLGYSTLVPLTQKQVFVPTWEVRVQTSDNEEEKYFVNAVDGIEVKLDASKVGEVEDTIDEGVTNESKLGNETTDIEKSRE</sequence>
<dbReference type="Proteomes" id="UP000279909">
    <property type="component" value="Unassembled WGS sequence"/>
</dbReference>
<keyword evidence="5" id="KW-1185">Reference proteome</keyword>
<organism evidence="4 5">
    <name type="scientific">Lysinibacillus halotolerans</name>
    <dbReference type="NCBI Taxonomy" id="1368476"/>
    <lineage>
        <taxon>Bacteria</taxon>
        <taxon>Bacillati</taxon>
        <taxon>Bacillota</taxon>
        <taxon>Bacilli</taxon>
        <taxon>Bacillales</taxon>
        <taxon>Bacillaceae</taxon>
        <taxon>Lysinibacillus</taxon>
    </lineage>
</organism>
<dbReference type="Gene3D" id="2.40.128.690">
    <property type="entry name" value="YycH protein, domain 3-like"/>
    <property type="match status" value="1"/>
</dbReference>
<protein>
    <submittedName>
        <fullName evidence="4">Transcriptional regulator</fullName>
    </submittedName>
</protein>
<keyword evidence="2" id="KW-1133">Transmembrane helix</keyword>
<dbReference type="OrthoDB" id="2388036at2"/>
<keyword evidence="2" id="KW-0812">Transmembrane</keyword>
<evidence type="ECO:0000313" key="4">
    <source>
        <dbReference type="EMBL" id="RNC98889.1"/>
    </source>
</evidence>
<dbReference type="EMBL" id="RHLQ01000020">
    <property type="protein sequence ID" value="RNC98889.1"/>
    <property type="molecule type" value="Genomic_DNA"/>
</dbReference>
<dbReference type="Pfam" id="PF09648">
    <property type="entry name" value="YycI"/>
    <property type="match status" value="1"/>
</dbReference>
<keyword evidence="2" id="KW-0472">Membrane</keyword>
<feature type="compositionally biased region" description="Polar residues" evidence="1">
    <location>
        <begin position="279"/>
        <end position="288"/>
    </location>
</feature>
<evidence type="ECO:0000256" key="2">
    <source>
        <dbReference type="SAM" id="Phobius"/>
    </source>
</evidence>
<feature type="region of interest" description="Disordered" evidence="1">
    <location>
        <begin position="273"/>
        <end position="296"/>
    </location>
</feature>
<name>A0A3M8H982_9BACI</name>
<comment type="caution">
    <text evidence="4">The sequence shown here is derived from an EMBL/GenBank/DDBJ whole genome shotgun (WGS) entry which is preliminary data.</text>
</comment>
<evidence type="ECO:0000256" key="1">
    <source>
        <dbReference type="SAM" id="MobiDB-lite"/>
    </source>
</evidence>
<proteinExistence type="predicted"/>
<dbReference type="InterPro" id="IPR018604">
    <property type="entry name" value="YycI-like"/>
</dbReference>
<evidence type="ECO:0000259" key="3">
    <source>
        <dbReference type="Pfam" id="PF09648"/>
    </source>
</evidence>
<gene>
    <name evidence="4" type="ORF">EC501_09610</name>
</gene>
<feature type="domain" description="Regulatory protein YycH-like" evidence="3">
    <location>
        <begin position="44"/>
        <end position="255"/>
    </location>
</feature>
<feature type="transmembrane region" description="Helical" evidence="2">
    <location>
        <begin position="6"/>
        <end position="25"/>
    </location>
</feature>
<dbReference type="RefSeq" id="WP_122972072.1">
    <property type="nucleotide sequence ID" value="NZ_RHLQ01000020.1"/>
</dbReference>